<dbReference type="Proteomes" id="UP000285569">
    <property type="component" value="Unassembled WGS sequence"/>
</dbReference>
<proteinExistence type="predicted"/>
<protein>
    <submittedName>
        <fullName evidence="1">Uncharacterized protein</fullName>
    </submittedName>
</protein>
<reference evidence="1 2" key="2">
    <citation type="journal article" date="2020" name="Int. J. Syst. Evol. Microbiol.">
        <title>Leptospira yasudae sp. nov. and Leptospira stimsonii sp. nov., two new species of the pathogenic group isolated from environmental sources.</title>
        <authorList>
            <person name="Casanovas-Massana A."/>
            <person name="Hamond C."/>
            <person name="Santos L.A."/>
            <person name="de Oliveira D."/>
            <person name="Hacker K.P."/>
            <person name="Balassiano I."/>
            <person name="Costa F."/>
            <person name="Medeiros M.A."/>
            <person name="Reis M.G."/>
            <person name="Ko A.I."/>
            <person name="Wunder E.A."/>
        </authorList>
    </citation>
    <scope>NUCLEOTIDE SEQUENCE [LARGE SCALE GENOMIC DNA]</scope>
    <source>
        <strain evidence="1 2">B21</strain>
    </source>
</reference>
<dbReference type="EMBL" id="QHCR01000011">
    <property type="protein sequence ID" value="RHX77829.1"/>
    <property type="molecule type" value="Genomic_DNA"/>
</dbReference>
<comment type="caution">
    <text evidence="1">The sequence shown here is derived from an EMBL/GenBank/DDBJ whole genome shotgun (WGS) entry which is preliminary data.</text>
</comment>
<evidence type="ECO:0000313" key="2">
    <source>
        <dbReference type="Proteomes" id="UP000285569"/>
    </source>
</evidence>
<evidence type="ECO:0000313" key="1">
    <source>
        <dbReference type="EMBL" id="RHX77829.1"/>
    </source>
</evidence>
<sequence>MIFHESVRNGPILLLVSSCLKIQSIRNLFCVFMRNYKILNSLYNPARMLRNRKLEFHSLKKRNVRFESGVASKDYNRTGSSAIEFLKKISQKRRSFGLNHFAFFLSESFLQDRTLSIRRKKMFFTG</sequence>
<keyword evidence="2" id="KW-1185">Reference proteome</keyword>
<accession>A0ABX9LZW6</accession>
<name>A0ABX9LZW6_9LEPT</name>
<reference evidence="2" key="1">
    <citation type="submission" date="2018-05" db="EMBL/GenBank/DDBJ databases">
        <title>Leptospira yasudae sp. nov. and Leptospira stimsonii sp. nov., two pathogenic species of the genus Leptospira isolated from environmental sources.</title>
        <authorList>
            <person name="Casanovas-Massana A."/>
            <person name="Hamond C."/>
            <person name="Santos L.A."/>
            <person name="Hacker K.P."/>
            <person name="Balassiano I."/>
            <person name="Medeiros M.A."/>
            <person name="Reis M.G."/>
            <person name="Ko A.I."/>
            <person name="Wunder E.A."/>
        </authorList>
    </citation>
    <scope>NUCLEOTIDE SEQUENCE [LARGE SCALE GENOMIC DNA]</scope>
    <source>
        <strain evidence="2">B21</strain>
    </source>
</reference>
<gene>
    <name evidence="1" type="ORF">DLM77_19610</name>
</gene>
<organism evidence="1 2">
    <name type="scientific">Leptospira yasudae</name>
    <dbReference type="NCBI Taxonomy" id="2202201"/>
    <lineage>
        <taxon>Bacteria</taxon>
        <taxon>Pseudomonadati</taxon>
        <taxon>Spirochaetota</taxon>
        <taxon>Spirochaetia</taxon>
        <taxon>Leptospirales</taxon>
        <taxon>Leptospiraceae</taxon>
        <taxon>Leptospira</taxon>
    </lineage>
</organism>